<dbReference type="PANTHER" id="PTHR30193">
    <property type="entry name" value="ABC TRANSPORTER PERMEASE PROTEIN"/>
    <property type="match status" value="1"/>
</dbReference>
<keyword evidence="10" id="KW-1185">Reference proteome</keyword>
<feature type="transmembrane region" description="Helical" evidence="7">
    <location>
        <begin position="98"/>
        <end position="120"/>
    </location>
</feature>
<reference evidence="9" key="1">
    <citation type="submission" date="2020-10" db="EMBL/GenBank/DDBJ databases">
        <title>Taxonomic study of unclassified bacteria belonging to the class Ktedonobacteria.</title>
        <authorList>
            <person name="Yabe S."/>
            <person name="Wang C.M."/>
            <person name="Zheng Y."/>
            <person name="Sakai Y."/>
            <person name="Cavaletti L."/>
            <person name="Monciardini P."/>
            <person name="Donadio S."/>
        </authorList>
    </citation>
    <scope>NUCLEOTIDE SEQUENCE</scope>
    <source>
        <strain evidence="9">ID150040</strain>
    </source>
</reference>
<dbReference type="GO" id="GO:0005886">
    <property type="term" value="C:plasma membrane"/>
    <property type="evidence" value="ECO:0007669"/>
    <property type="project" value="UniProtKB-SubCell"/>
</dbReference>
<evidence type="ECO:0000256" key="1">
    <source>
        <dbReference type="ARBA" id="ARBA00004651"/>
    </source>
</evidence>
<keyword evidence="6 7" id="KW-0472">Membrane</keyword>
<accession>A0A8J3IUZ1</accession>
<dbReference type="EMBL" id="BNJK01000001">
    <property type="protein sequence ID" value="GHO97320.1"/>
    <property type="molecule type" value="Genomic_DNA"/>
</dbReference>
<feature type="transmembrane region" description="Helical" evidence="7">
    <location>
        <begin position="35"/>
        <end position="57"/>
    </location>
</feature>
<dbReference type="InterPro" id="IPR051393">
    <property type="entry name" value="ABC_transporter_permease"/>
</dbReference>
<dbReference type="GO" id="GO:0055085">
    <property type="term" value="P:transmembrane transport"/>
    <property type="evidence" value="ECO:0007669"/>
    <property type="project" value="InterPro"/>
</dbReference>
<dbReference type="Pfam" id="PF00528">
    <property type="entry name" value="BPD_transp_1"/>
    <property type="match status" value="1"/>
</dbReference>
<name>A0A8J3IUZ1_9CHLR</name>
<evidence type="ECO:0000256" key="2">
    <source>
        <dbReference type="ARBA" id="ARBA00022448"/>
    </source>
</evidence>
<feature type="transmembrane region" description="Helical" evidence="7">
    <location>
        <begin position="186"/>
        <end position="207"/>
    </location>
</feature>
<sequence length="322" mass="36416">MQTQTKKYAATSSLTLERERRVERDRLFKRIRDNWTFYVCVAPFFILFAIFGAYPILASLYYSFTRWDGLSQPIFVGGANYVNLFRDPTFLKVLTNTIYVWLGSTIATLCLAFLLAFLVNHYVSRFRTTFRVVFLFPQLVAPALVAIIISTLFSTNAGLVNTLLGFIVGHKIEYDWFATGVWLKPLVILMIVWRWTGWHFTLFLAGLQTIPTEVYEAARVDGAAGRHIFRFITVPLMVPVFLVSTVTATIGGLQLFDEPYVLTNGTGGTLQLGTTLGLYQYQTAFQDFNFGLASAVSYIIFALVVVFAILNFRLVRSDDSGK</sequence>
<comment type="similarity">
    <text evidence="7">Belongs to the binding-protein-dependent transport system permease family.</text>
</comment>
<keyword evidence="2 7" id="KW-0813">Transport</keyword>
<keyword evidence="4 7" id="KW-0812">Transmembrane</keyword>
<keyword evidence="3" id="KW-1003">Cell membrane</keyword>
<keyword evidence="5 7" id="KW-1133">Transmembrane helix</keyword>
<evidence type="ECO:0000259" key="8">
    <source>
        <dbReference type="PROSITE" id="PS50928"/>
    </source>
</evidence>
<evidence type="ECO:0000313" key="10">
    <source>
        <dbReference type="Proteomes" id="UP000597444"/>
    </source>
</evidence>
<evidence type="ECO:0000313" key="9">
    <source>
        <dbReference type="EMBL" id="GHO97320.1"/>
    </source>
</evidence>
<protein>
    <submittedName>
        <fullName evidence="9">Cytochrome c biogenesis protein</fullName>
    </submittedName>
</protein>
<comment type="subcellular location">
    <subcellularLocation>
        <location evidence="1 7">Cell membrane</location>
        <topology evidence="1 7">Multi-pass membrane protein</topology>
    </subcellularLocation>
</comment>
<proteinExistence type="inferred from homology"/>
<feature type="domain" description="ABC transmembrane type-1" evidence="8">
    <location>
        <begin position="94"/>
        <end position="311"/>
    </location>
</feature>
<dbReference type="RefSeq" id="WP_220207885.1">
    <property type="nucleotide sequence ID" value="NZ_BNJK01000001.1"/>
</dbReference>
<evidence type="ECO:0000256" key="5">
    <source>
        <dbReference type="ARBA" id="ARBA00022989"/>
    </source>
</evidence>
<dbReference type="Proteomes" id="UP000597444">
    <property type="component" value="Unassembled WGS sequence"/>
</dbReference>
<evidence type="ECO:0000256" key="6">
    <source>
        <dbReference type="ARBA" id="ARBA00023136"/>
    </source>
</evidence>
<dbReference type="PANTHER" id="PTHR30193:SF37">
    <property type="entry name" value="INNER MEMBRANE ABC TRANSPORTER PERMEASE PROTEIN YCJO"/>
    <property type="match status" value="1"/>
</dbReference>
<dbReference type="Gene3D" id="1.10.3720.10">
    <property type="entry name" value="MetI-like"/>
    <property type="match status" value="1"/>
</dbReference>
<gene>
    <name evidence="9" type="ORF">KSF_073680</name>
</gene>
<evidence type="ECO:0000256" key="4">
    <source>
        <dbReference type="ARBA" id="ARBA00022692"/>
    </source>
</evidence>
<dbReference type="AlphaFoldDB" id="A0A8J3IUZ1"/>
<evidence type="ECO:0000256" key="3">
    <source>
        <dbReference type="ARBA" id="ARBA00022475"/>
    </source>
</evidence>
<evidence type="ECO:0000256" key="7">
    <source>
        <dbReference type="RuleBase" id="RU363032"/>
    </source>
</evidence>
<dbReference type="CDD" id="cd06261">
    <property type="entry name" value="TM_PBP2"/>
    <property type="match status" value="1"/>
</dbReference>
<comment type="caution">
    <text evidence="9">The sequence shown here is derived from an EMBL/GenBank/DDBJ whole genome shotgun (WGS) entry which is preliminary data.</text>
</comment>
<dbReference type="SUPFAM" id="SSF161098">
    <property type="entry name" value="MetI-like"/>
    <property type="match status" value="1"/>
</dbReference>
<feature type="transmembrane region" description="Helical" evidence="7">
    <location>
        <begin position="288"/>
        <end position="312"/>
    </location>
</feature>
<dbReference type="PROSITE" id="PS50928">
    <property type="entry name" value="ABC_TM1"/>
    <property type="match status" value="1"/>
</dbReference>
<feature type="transmembrane region" description="Helical" evidence="7">
    <location>
        <begin position="228"/>
        <end position="256"/>
    </location>
</feature>
<organism evidence="9 10">
    <name type="scientific">Reticulibacter mediterranei</name>
    <dbReference type="NCBI Taxonomy" id="2778369"/>
    <lineage>
        <taxon>Bacteria</taxon>
        <taxon>Bacillati</taxon>
        <taxon>Chloroflexota</taxon>
        <taxon>Ktedonobacteria</taxon>
        <taxon>Ktedonobacterales</taxon>
        <taxon>Reticulibacteraceae</taxon>
        <taxon>Reticulibacter</taxon>
    </lineage>
</organism>
<dbReference type="InterPro" id="IPR035906">
    <property type="entry name" value="MetI-like_sf"/>
</dbReference>
<dbReference type="InterPro" id="IPR000515">
    <property type="entry name" value="MetI-like"/>
</dbReference>
<feature type="transmembrane region" description="Helical" evidence="7">
    <location>
        <begin position="132"/>
        <end position="153"/>
    </location>
</feature>